<feature type="region of interest" description="Disordered" evidence="1">
    <location>
        <begin position="328"/>
        <end position="371"/>
    </location>
</feature>
<reference evidence="2" key="1">
    <citation type="submission" date="2020-03" db="EMBL/GenBank/DDBJ databases">
        <title>The deep terrestrial virosphere.</title>
        <authorList>
            <person name="Holmfeldt K."/>
            <person name="Nilsson E."/>
            <person name="Simone D."/>
            <person name="Lopez-Fernandez M."/>
            <person name="Wu X."/>
            <person name="de Brujin I."/>
            <person name="Lundin D."/>
            <person name="Andersson A."/>
            <person name="Bertilsson S."/>
            <person name="Dopson M."/>
        </authorList>
    </citation>
    <scope>NUCLEOTIDE SEQUENCE</scope>
    <source>
        <strain evidence="3">MM415A00919</strain>
        <strain evidence="2">MM415B01941</strain>
    </source>
</reference>
<evidence type="ECO:0000256" key="1">
    <source>
        <dbReference type="SAM" id="MobiDB-lite"/>
    </source>
</evidence>
<gene>
    <name evidence="3" type="ORF">MM415A00919_0026</name>
    <name evidence="2" type="ORF">MM415B01941_0023</name>
</gene>
<organism evidence="2">
    <name type="scientific">viral metagenome</name>
    <dbReference type="NCBI Taxonomy" id="1070528"/>
    <lineage>
        <taxon>unclassified sequences</taxon>
        <taxon>metagenomes</taxon>
        <taxon>organismal metagenomes</taxon>
    </lineage>
</organism>
<evidence type="ECO:0000313" key="3">
    <source>
        <dbReference type="EMBL" id="QJA79329.1"/>
    </source>
</evidence>
<evidence type="ECO:0000313" key="2">
    <source>
        <dbReference type="EMBL" id="QJA56032.1"/>
    </source>
</evidence>
<accession>A0A6M3IHT4</accession>
<protein>
    <submittedName>
        <fullName evidence="2">Uncharacterized protein</fullName>
    </submittedName>
</protein>
<dbReference type="EMBL" id="MT142376">
    <property type="protein sequence ID" value="QJA79329.1"/>
    <property type="molecule type" value="Genomic_DNA"/>
</dbReference>
<dbReference type="EMBL" id="MT141195">
    <property type="protein sequence ID" value="QJA56032.1"/>
    <property type="molecule type" value="Genomic_DNA"/>
</dbReference>
<feature type="compositionally biased region" description="Basic and acidic residues" evidence="1">
    <location>
        <begin position="328"/>
        <end position="355"/>
    </location>
</feature>
<name>A0A6M3IHT4_9ZZZZ</name>
<dbReference type="AlphaFoldDB" id="A0A6M3IHT4"/>
<sequence>MSEVNSLSIIDQADMTTFKSTMQKINQWQRLVQTNLKEGKDYGTIPGTQKPTLYKAGAEKIVMLGKLRSTFEVLDETKDWDNEFFQFEVKCNLWVGDNIITQGVGLCSSKEDKYRYRWIPEKKLPNNMNKDTLFCKELNGKYGKYKVYRVENEDICSIANTILKMSKKRALVDAALLVGSLSELFTQDVEDLPEEYLGTEKTTTHNNKDNGGNGQEAEIITETEKVISITNGDRPSEIQMFQIYGNVVCEECGVRVYGFKCPKCKRELKDLHVEAKGFIHSHFLTKEDFGKTGKMTPALLPGKLTKQQAMDIYDWWIGSSEKLILGERKRREEAEGKVKPVKKGKLEVKNDKAPYPDENDGELIHPDSMPE</sequence>
<proteinExistence type="predicted"/>